<accession>A0AA95H662</accession>
<dbReference type="KEGG" id="tdu:QJT80_09750"/>
<evidence type="ECO:0000256" key="1">
    <source>
        <dbReference type="SAM" id="Phobius"/>
    </source>
</evidence>
<evidence type="ECO:0000313" key="2">
    <source>
        <dbReference type="EMBL" id="WGZ89784.1"/>
    </source>
</evidence>
<dbReference type="AlphaFoldDB" id="A0AA95H662"/>
<sequence length="106" mass="11675">MQQINNNTPPYVRSTGETITFWLLWVLFLPPLIFATFLVFDTNGLGLLAAAIVAQIAIHIYSAGLFFNKQQPFSKALIWLLIGTGLIYMLFVGGCFVAISGGLNLH</sequence>
<gene>
    <name evidence="2" type="ORF">QJT80_09750</name>
</gene>
<dbReference type="EMBL" id="CP124755">
    <property type="protein sequence ID" value="WGZ89784.1"/>
    <property type="molecule type" value="Genomic_DNA"/>
</dbReference>
<dbReference type="Proteomes" id="UP001300672">
    <property type="component" value="Chromosome"/>
</dbReference>
<feature type="transmembrane region" description="Helical" evidence="1">
    <location>
        <begin position="21"/>
        <end position="40"/>
    </location>
</feature>
<feature type="transmembrane region" description="Helical" evidence="1">
    <location>
        <begin position="46"/>
        <end position="67"/>
    </location>
</feature>
<reference evidence="2" key="1">
    <citation type="journal article" date="2023" name="Int. J. Mol. Sci.">
        <title>Metagenomics Revealed a New Genus 'Candidatus Thiocaldithrix dubininis' gen. nov., sp. nov. and a New Species 'Candidatus Thiothrix putei' sp. nov. in the Family Thiotrichaceae, Some Members of Which Have Traits of Both Na+- and H+-Motive Energetics.</title>
        <authorList>
            <person name="Ravin N.V."/>
            <person name="Muntyan M.S."/>
            <person name="Smolyakov D.D."/>
            <person name="Rudenko T.S."/>
            <person name="Beletsky A.V."/>
            <person name="Mardanov A.V."/>
            <person name="Grabovich M.Y."/>
        </authorList>
    </citation>
    <scope>NUCLEOTIDE SEQUENCE</scope>
    <source>
        <strain evidence="2">GKL-01</strain>
    </source>
</reference>
<name>A0AA95H662_9GAMM</name>
<keyword evidence="1" id="KW-0812">Transmembrane</keyword>
<reference evidence="2" key="2">
    <citation type="submission" date="2023-04" db="EMBL/GenBank/DDBJ databases">
        <authorList>
            <person name="Beletskiy A.V."/>
            <person name="Mardanov A.V."/>
            <person name="Ravin N.V."/>
        </authorList>
    </citation>
    <scope>NUCLEOTIDE SEQUENCE</scope>
    <source>
        <strain evidence="2">GKL-01</strain>
    </source>
</reference>
<organism evidence="2">
    <name type="scientific">Candidatus Thiocaldithrix dubininis</name>
    <dbReference type="NCBI Taxonomy" id="3080823"/>
    <lineage>
        <taxon>Bacteria</taxon>
        <taxon>Pseudomonadati</taxon>
        <taxon>Pseudomonadota</taxon>
        <taxon>Gammaproteobacteria</taxon>
        <taxon>Thiotrichales</taxon>
        <taxon>Thiotrichaceae</taxon>
        <taxon>Candidatus Thiocaldithrix</taxon>
    </lineage>
</organism>
<proteinExistence type="predicted"/>
<protein>
    <submittedName>
        <fullName evidence="2">Uncharacterized protein</fullName>
    </submittedName>
</protein>
<keyword evidence="1" id="KW-0472">Membrane</keyword>
<keyword evidence="1" id="KW-1133">Transmembrane helix</keyword>
<feature type="transmembrane region" description="Helical" evidence="1">
    <location>
        <begin position="79"/>
        <end position="103"/>
    </location>
</feature>